<evidence type="ECO:0000313" key="2">
    <source>
        <dbReference type="EMBL" id="SOD93386.1"/>
    </source>
</evidence>
<sequence length="111" mass="12263">MDDDPVELDGRRTAAGQMGVDHRRHALKRIQADQDALRRRQEDLEAQLLTEPSATWAEVAVKAEYLIRLYGATLDGADPRRKELVDRALADLARLLEQEGPADPPPAGNPG</sequence>
<proteinExistence type="predicted"/>
<keyword evidence="3" id="KW-1185">Reference proteome</keyword>
<accession>A0A286GDR5</accession>
<protein>
    <submittedName>
        <fullName evidence="2">Uncharacterized protein</fullName>
    </submittedName>
</protein>
<feature type="region of interest" description="Disordered" evidence="1">
    <location>
        <begin position="1"/>
        <end position="21"/>
    </location>
</feature>
<dbReference type="EMBL" id="OCNJ01000003">
    <property type="protein sequence ID" value="SOD93386.1"/>
    <property type="molecule type" value="Genomic_DNA"/>
</dbReference>
<reference evidence="2 3" key="1">
    <citation type="submission" date="2017-09" db="EMBL/GenBank/DDBJ databases">
        <authorList>
            <person name="Ehlers B."/>
            <person name="Leendertz F.H."/>
        </authorList>
    </citation>
    <scope>NUCLEOTIDE SEQUENCE [LARGE SCALE GENOMIC DNA]</scope>
    <source>
        <strain evidence="2 3">USBA 140</strain>
    </source>
</reference>
<evidence type="ECO:0000313" key="3">
    <source>
        <dbReference type="Proteomes" id="UP000219621"/>
    </source>
</evidence>
<name>A0A286GDR5_9PROT</name>
<dbReference type="OrthoDB" id="7863713at2"/>
<dbReference type="AlphaFoldDB" id="A0A286GDR5"/>
<dbReference type="Proteomes" id="UP000219621">
    <property type="component" value="Unassembled WGS sequence"/>
</dbReference>
<dbReference type="RefSeq" id="WP_097278426.1">
    <property type="nucleotide sequence ID" value="NZ_OCNJ01000003.1"/>
</dbReference>
<gene>
    <name evidence="2" type="ORF">SAMN05421508_10352</name>
</gene>
<organism evidence="2 3">
    <name type="scientific">Caenispirillum bisanense</name>
    <dbReference type="NCBI Taxonomy" id="414052"/>
    <lineage>
        <taxon>Bacteria</taxon>
        <taxon>Pseudomonadati</taxon>
        <taxon>Pseudomonadota</taxon>
        <taxon>Alphaproteobacteria</taxon>
        <taxon>Rhodospirillales</taxon>
        <taxon>Novispirillaceae</taxon>
        <taxon>Caenispirillum</taxon>
    </lineage>
</organism>
<evidence type="ECO:0000256" key="1">
    <source>
        <dbReference type="SAM" id="MobiDB-lite"/>
    </source>
</evidence>